<dbReference type="AlphaFoldDB" id="A0A381ZKH6"/>
<reference evidence="1" key="1">
    <citation type="submission" date="2018-05" db="EMBL/GenBank/DDBJ databases">
        <authorList>
            <person name="Lanie J.A."/>
            <person name="Ng W.-L."/>
            <person name="Kazmierczak K.M."/>
            <person name="Andrzejewski T.M."/>
            <person name="Davidsen T.M."/>
            <person name="Wayne K.J."/>
            <person name="Tettelin H."/>
            <person name="Glass J.I."/>
            <person name="Rusch D."/>
            <person name="Podicherti R."/>
            <person name="Tsui H.-C.T."/>
            <person name="Winkler M.E."/>
        </authorList>
    </citation>
    <scope>NUCLEOTIDE SEQUENCE</scope>
</reference>
<proteinExistence type="predicted"/>
<organism evidence="1">
    <name type="scientific">marine metagenome</name>
    <dbReference type="NCBI Taxonomy" id="408172"/>
    <lineage>
        <taxon>unclassified sequences</taxon>
        <taxon>metagenomes</taxon>
        <taxon>ecological metagenomes</taxon>
    </lineage>
</organism>
<protein>
    <submittedName>
        <fullName evidence="1">Uncharacterized protein</fullName>
    </submittedName>
</protein>
<evidence type="ECO:0000313" key="1">
    <source>
        <dbReference type="EMBL" id="SVA89796.1"/>
    </source>
</evidence>
<accession>A0A381ZKH6</accession>
<gene>
    <name evidence="1" type="ORF">METZ01_LOCUS142650</name>
</gene>
<feature type="non-terminal residue" evidence="1">
    <location>
        <position position="1"/>
    </location>
</feature>
<sequence>VGVEKVGGMIQAKKSRRLAAAKE</sequence>
<dbReference type="EMBL" id="UINC01021696">
    <property type="protein sequence ID" value="SVA89796.1"/>
    <property type="molecule type" value="Genomic_DNA"/>
</dbReference>
<name>A0A381ZKH6_9ZZZZ</name>